<dbReference type="EMBL" id="JARPOI010000011">
    <property type="protein sequence ID" value="KAJ9168976.1"/>
    <property type="molecule type" value="Genomic_DNA"/>
</dbReference>
<dbReference type="Pfam" id="PF01453">
    <property type="entry name" value="B_lectin"/>
    <property type="match status" value="1"/>
</dbReference>
<dbReference type="Proteomes" id="UP001174677">
    <property type="component" value="Chromosome 11"/>
</dbReference>
<dbReference type="InterPro" id="IPR011009">
    <property type="entry name" value="Kinase-like_dom_sf"/>
</dbReference>
<evidence type="ECO:0000256" key="4">
    <source>
        <dbReference type="ARBA" id="ARBA00022679"/>
    </source>
</evidence>
<keyword evidence="5" id="KW-0732">Signal</keyword>
<dbReference type="Gene3D" id="2.90.10.10">
    <property type="entry name" value="Bulb-type lectin domain"/>
    <property type="match status" value="1"/>
</dbReference>
<dbReference type="CDD" id="cd01098">
    <property type="entry name" value="PAN_AP_plant"/>
    <property type="match status" value="1"/>
</dbReference>
<evidence type="ECO:0000256" key="12">
    <source>
        <dbReference type="PROSITE-ProRule" id="PRU10141"/>
    </source>
</evidence>
<keyword evidence="13" id="KW-0472">Membrane</keyword>
<dbReference type="PROSITE" id="PS50011">
    <property type="entry name" value="PROTEIN_KINASE_DOM"/>
    <property type="match status" value="1"/>
</dbReference>
<dbReference type="SUPFAM" id="SSF51110">
    <property type="entry name" value="alpha-D-mannose-specific plant lectins"/>
    <property type="match status" value="1"/>
</dbReference>
<dbReference type="PROSITE" id="PS50948">
    <property type="entry name" value="PAN"/>
    <property type="match status" value="1"/>
</dbReference>
<keyword evidence="7 11" id="KW-0418">Kinase</keyword>
<comment type="catalytic activity">
    <reaction evidence="11">
        <text>L-seryl-[protein] + ATP = O-phospho-L-seryl-[protein] + ADP + H(+)</text>
        <dbReference type="Rhea" id="RHEA:17989"/>
        <dbReference type="Rhea" id="RHEA-COMP:9863"/>
        <dbReference type="Rhea" id="RHEA-COMP:11604"/>
        <dbReference type="ChEBI" id="CHEBI:15378"/>
        <dbReference type="ChEBI" id="CHEBI:29999"/>
        <dbReference type="ChEBI" id="CHEBI:30616"/>
        <dbReference type="ChEBI" id="CHEBI:83421"/>
        <dbReference type="ChEBI" id="CHEBI:456216"/>
        <dbReference type="EC" id="2.7.11.1"/>
    </reaction>
</comment>
<dbReference type="SMART" id="SM00220">
    <property type="entry name" value="S_TKc"/>
    <property type="match status" value="1"/>
</dbReference>
<keyword evidence="9" id="KW-1015">Disulfide bond</keyword>
<evidence type="ECO:0000256" key="7">
    <source>
        <dbReference type="ARBA" id="ARBA00022777"/>
    </source>
</evidence>
<dbReference type="InterPro" id="IPR008271">
    <property type="entry name" value="Ser/Thr_kinase_AS"/>
</dbReference>
<dbReference type="CDD" id="cd00028">
    <property type="entry name" value="B_lectin"/>
    <property type="match status" value="1"/>
</dbReference>
<dbReference type="Pfam" id="PF00954">
    <property type="entry name" value="S_locus_glycop"/>
    <property type="match status" value="1"/>
</dbReference>
<evidence type="ECO:0000256" key="2">
    <source>
        <dbReference type="ARBA" id="ARBA00022475"/>
    </source>
</evidence>
<evidence type="ECO:0000259" key="14">
    <source>
        <dbReference type="PROSITE" id="PS50011"/>
    </source>
</evidence>
<feature type="transmembrane region" description="Helical" evidence="13">
    <location>
        <begin position="439"/>
        <end position="462"/>
    </location>
</feature>
<dbReference type="InterPro" id="IPR001480">
    <property type="entry name" value="Bulb-type_lectin_dom"/>
</dbReference>
<keyword evidence="18" id="KW-1185">Reference proteome</keyword>
<evidence type="ECO:0000256" key="8">
    <source>
        <dbReference type="ARBA" id="ARBA00022840"/>
    </source>
</evidence>
<feature type="domain" description="Bulb-type lectin" evidence="15">
    <location>
        <begin position="24"/>
        <end position="148"/>
    </location>
</feature>
<dbReference type="Gene3D" id="3.30.200.20">
    <property type="entry name" value="Phosphorylase Kinase, domain 1"/>
    <property type="match status" value="1"/>
</dbReference>
<dbReference type="CDD" id="cd14066">
    <property type="entry name" value="STKc_IRAK"/>
    <property type="match status" value="1"/>
</dbReference>
<keyword evidence="6 11" id="KW-0547">Nucleotide-binding</keyword>
<dbReference type="SUPFAM" id="SSF56112">
    <property type="entry name" value="Protein kinase-like (PK-like)"/>
    <property type="match status" value="1"/>
</dbReference>
<evidence type="ECO:0000256" key="1">
    <source>
        <dbReference type="ARBA" id="ARBA00004251"/>
    </source>
</evidence>
<comment type="catalytic activity">
    <reaction evidence="11">
        <text>L-threonyl-[protein] + ATP = O-phospho-L-threonyl-[protein] + ADP + H(+)</text>
        <dbReference type="Rhea" id="RHEA:46608"/>
        <dbReference type="Rhea" id="RHEA-COMP:11060"/>
        <dbReference type="Rhea" id="RHEA-COMP:11605"/>
        <dbReference type="ChEBI" id="CHEBI:15378"/>
        <dbReference type="ChEBI" id="CHEBI:30013"/>
        <dbReference type="ChEBI" id="CHEBI:30616"/>
        <dbReference type="ChEBI" id="CHEBI:61977"/>
        <dbReference type="ChEBI" id="CHEBI:456216"/>
        <dbReference type="EC" id="2.7.11.1"/>
    </reaction>
</comment>
<keyword evidence="13" id="KW-0812">Transmembrane</keyword>
<dbReference type="PANTHER" id="PTHR27002">
    <property type="entry name" value="RECEPTOR-LIKE SERINE/THREONINE-PROTEIN KINASE SD1-8"/>
    <property type="match status" value="1"/>
</dbReference>
<comment type="caution">
    <text evidence="17">The sequence shown here is derived from an EMBL/GenBank/DDBJ whole genome shotgun (WGS) entry which is preliminary data.</text>
</comment>
<protein>
    <recommendedName>
        <fullName evidence="11">Receptor-like serine/threonine-protein kinase</fullName>
        <ecNumber evidence="11">2.7.11.1</ecNumber>
    </recommendedName>
</protein>
<gene>
    <name evidence="17" type="ORF">P3X46_020448</name>
</gene>
<evidence type="ECO:0000259" key="16">
    <source>
        <dbReference type="PROSITE" id="PS50948"/>
    </source>
</evidence>
<evidence type="ECO:0000313" key="17">
    <source>
        <dbReference type="EMBL" id="KAJ9168976.1"/>
    </source>
</evidence>
<dbReference type="InterPro" id="IPR000719">
    <property type="entry name" value="Prot_kinase_dom"/>
</dbReference>
<reference evidence="17" key="1">
    <citation type="journal article" date="2023" name="Plant Biotechnol. J.">
        <title>Chromosome-level wild Hevea brasiliensis genome provides new tools for genomic-assisted breeding and valuable loci to elevate rubber yield.</title>
        <authorList>
            <person name="Cheng H."/>
            <person name="Song X."/>
            <person name="Hu Y."/>
            <person name="Wu T."/>
            <person name="Yang Q."/>
            <person name="An Z."/>
            <person name="Feng S."/>
            <person name="Deng Z."/>
            <person name="Wu W."/>
            <person name="Zeng X."/>
            <person name="Tu M."/>
            <person name="Wang X."/>
            <person name="Huang H."/>
        </authorList>
    </citation>
    <scope>NUCLEOTIDE SEQUENCE</scope>
    <source>
        <strain evidence="17">MT/VB/25A 57/8</strain>
    </source>
</reference>
<dbReference type="Pfam" id="PF08276">
    <property type="entry name" value="PAN_2"/>
    <property type="match status" value="1"/>
</dbReference>
<dbReference type="EC" id="2.7.11.1" evidence="11"/>
<comment type="subcellular location">
    <subcellularLocation>
        <location evidence="1">Cell membrane</location>
        <topology evidence="1">Single-pass type I membrane protein</topology>
    </subcellularLocation>
</comment>
<keyword evidence="10" id="KW-0325">Glycoprotein</keyword>
<keyword evidence="3 11" id="KW-0723">Serine/threonine-protein kinase</keyword>
<evidence type="ECO:0000256" key="10">
    <source>
        <dbReference type="ARBA" id="ARBA00023180"/>
    </source>
</evidence>
<comment type="similarity">
    <text evidence="11">Belongs to the protein kinase superfamily. Ser/Thr protein kinase family.</text>
</comment>
<proteinExistence type="inferred from homology"/>
<keyword evidence="4 11" id="KW-0808">Transferase</keyword>
<dbReference type="InterPro" id="IPR036426">
    <property type="entry name" value="Bulb-type_lectin_dom_sf"/>
</dbReference>
<feature type="domain" description="Protein kinase" evidence="14">
    <location>
        <begin position="520"/>
        <end position="805"/>
    </location>
</feature>
<feature type="domain" description="Apple" evidence="16">
    <location>
        <begin position="337"/>
        <end position="420"/>
    </location>
</feature>
<dbReference type="SMART" id="SM00473">
    <property type="entry name" value="PAN_AP"/>
    <property type="match status" value="1"/>
</dbReference>
<dbReference type="Pfam" id="PF07714">
    <property type="entry name" value="PK_Tyr_Ser-Thr"/>
    <property type="match status" value="1"/>
</dbReference>
<keyword evidence="13" id="KW-1133">Transmembrane helix</keyword>
<dbReference type="PROSITE" id="PS00108">
    <property type="entry name" value="PROTEIN_KINASE_ST"/>
    <property type="match status" value="1"/>
</dbReference>
<dbReference type="PANTHER" id="PTHR27002:SF839">
    <property type="entry name" value="NON-SPECIFIC SERINE_THREONINE PROTEIN KINASE"/>
    <property type="match status" value="1"/>
</dbReference>
<feature type="binding site" evidence="12">
    <location>
        <position position="548"/>
    </location>
    <ligand>
        <name>ATP</name>
        <dbReference type="ChEBI" id="CHEBI:30616"/>
    </ligand>
</feature>
<evidence type="ECO:0000256" key="5">
    <source>
        <dbReference type="ARBA" id="ARBA00022729"/>
    </source>
</evidence>
<evidence type="ECO:0000256" key="11">
    <source>
        <dbReference type="PIRNR" id="PIRNR000641"/>
    </source>
</evidence>
<dbReference type="SMART" id="SM00108">
    <property type="entry name" value="B_lectin"/>
    <property type="match status" value="1"/>
</dbReference>
<dbReference type="InterPro" id="IPR017441">
    <property type="entry name" value="Protein_kinase_ATP_BS"/>
</dbReference>
<evidence type="ECO:0000256" key="6">
    <source>
        <dbReference type="ARBA" id="ARBA00022741"/>
    </source>
</evidence>
<name>A0ABQ9LLX6_HEVBR</name>
<evidence type="ECO:0000256" key="3">
    <source>
        <dbReference type="ARBA" id="ARBA00022527"/>
    </source>
</evidence>
<evidence type="ECO:0000313" key="18">
    <source>
        <dbReference type="Proteomes" id="UP001174677"/>
    </source>
</evidence>
<sequence>MDAKTLSLYYVLLGLHTFTFCISTDTITINQTIREGDLLISKQNKFALGFFRPGNSSYRYLGIWFYTLPLQTVVWVANRNHPIIGSAGVLSINQYGNLVLYSNRDEEVPVWSTNVSMDVADACVAQLLDSGNLVLVQGISRRIVWQSFDYPTNTLLPGMKLGLDRKTGLNWFLTSWRSTDDPGTGVYLQKLNPIGSPQFFLYEGSKPYWRGSPWPWTGIPNIYNYSFVNNEEEISFSYSHDDSSVLFRMVLDESGMLMWLSWHESDGQWKEFWSASKYRCDSYGRCGANSMCDPNHVNTFECSCLPNYKPKSSRNWVLMRDGSGGCVRKRLKSSSMCRQGEGFVKVPQVKVPDTSVAVWVNTSMTRVDCERECYKNCSCSAYASIKIPGKEVGCLAWYGDLMDIVDLKDHSGYDVYVRVDAIELAEIARSNGFLEMKGMLAFLVVSVSSAWFAIIIFAYLWLRKRKKRAKNKSKKRLFDSISGSHYYKDTLEANEFQASRSHPDLAFFNLSTIFAATDNFSQANKIGQGGFGSVYKGQLTNGKKVAVKRLSKNSGQGIEEFKNEAMLIAKLQHRNLVKLLGCCIQGEERILIYEYLPNGSLDLFLFDATRSSFLNWSKRFEIIVGIARGILYLHQDSRLRIIHRDLKSSNILLDSEMNPKISDFGMARILEGDQIQHKTQRVVGTYGYMSPEYAVFGKFSIKSDVFSFGVILLEIISGKKSNGFHPEDPSLTLIGHVWELWKEGRALEIVDSTLKESYNSHEVMKCIRIALLCVQEDAMDRPTISAIILMLDSEIDLPYPKQPAFIFRTSCSSSPIWEGRSSINEVTITETGFRGIEGEKRS</sequence>
<dbReference type="PROSITE" id="PS50927">
    <property type="entry name" value="BULB_LECTIN"/>
    <property type="match status" value="1"/>
</dbReference>
<evidence type="ECO:0000259" key="15">
    <source>
        <dbReference type="PROSITE" id="PS50927"/>
    </source>
</evidence>
<organism evidence="17 18">
    <name type="scientific">Hevea brasiliensis</name>
    <name type="common">Para rubber tree</name>
    <name type="synonym">Siphonia brasiliensis</name>
    <dbReference type="NCBI Taxonomy" id="3981"/>
    <lineage>
        <taxon>Eukaryota</taxon>
        <taxon>Viridiplantae</taxon>
        <taxon>Streptophyta</taxon>
        <taxon>Embryophyta</taxon>
        <taxon>Tracheophyta</taxon>
        <taxon>Spermatophyta</taxon>
        <taxon>Magnoliopsida</taxon>
        <taxon>eudicotyledons</taxon>
        <taxon>Gunneridae</taxon>
        <taxon>Pentapetalae</taxon>
        <taxon>rosids</taxon>
        <taxon>fabids</taxon>
        <taxon>Malpighiales</taxon>
        <taxon>Euphorbiaceae</taxon>
        <taxon>Crotonoideae</taxon>
        <taxon>Micrandreae</taxon>
        <taxon>Hevea</taxon>
    </lineage>
</organism>
<evidence type="ECO:0000256" key="9">
    <source>
        <dbReference type="ARBA" id="ARBA00023157"/>
    </source>
</evidence>
<keyword evidence="8 11" id="KW-0067">ATP-binding</keyword>
<dbReference type="InterPro" id="IPR000858">
    <property type="entry name" value="S_locus_glycoprot_dom"/>
</dbReference>
<dbReference type="Gene3D" id="1.10.510.10">
    <property type="entry name" value="Transferase(Phosphotransferase) domain 1"/>
    <property type="match status" value="1"/>
</dbReference>
<keyword evidence="2" id="KW-1003">Cell membrane</keyword>
<dbReference type="InterPro" id="IPR024171">
    <property type="entry name" value="SRK-like_kinase"/>
</dbReference>
<accession>A0ABQ9LLX6</accession>
<dbReference type="InterPro" id="IPR003609">
    <property type="entry name" value="Pan_app"/>
</dbReference>
<dbReference type="PIRSF" id="PIRSF000641">
    <property type="entry name" value="SRK"/>
    <property type="match status" value="1"/>
</dbReference>
<dbReference type="PROSITE" id="PS00107">
    <property type="entry name" value="PROTEIN_KINASE_ATP"/>
    <property type="match status" value="1"/>
</dbReference>
<dbReference type="InterPro" id="IPR001245">
    <property type="entry name" value="Ser-Thr/Tyr_kinase_cat_dom"/>
</dbReference>
<evidence type="ECO:0000256" key="13">
    <source>
        <dbReference type="SAM" id="Phobius"/>
    </source>
</evidence>